<dbReference type="CDD" id="cd23947">
    <property type="entry name" value="PAPS_reductase-like_YbdN"/>
    <property type="match status" value="1"/>
</dbReference>
<evidence type="ECO:0000313" key="2">
    <source>
        <dbReference type="EMBL" id="AIZ56780.1"/>
    </source>
</evidence>
<dbReference type="GeneID" id="24818567"/>
<dbReference type="PROSITE" id="PS00198">
    <property type="entry name" value="4FE4S_FER_1"/>
    <property type="match status" value="1"/>
</dbReference>
<dbReference type="GO" id="GO:0016491">
    <property type="term" value="F:oxidoreductase activity"/>
    <property type="evidence" value="ECO:0007669"/>
    <property type="project" value="UniProtKB-ARBA"/>
</dbReference>
<organism evidence="2 3">
    <name type="scientific">Candidatus Methanoplasma termitum</name>
    <dbReference type="NCBI Taxonomy" id="1577791"/>
    <lineage>
        <taxon>Archaea</taxon>
        <taxon>Methanobacteriati</taxon>
        <taxon>Thermoplasmatota</taxon>
        <taxon>Thermoplasmata</taxon>
        <taxon>Methanomassiliicoccales</taxon>
        <taxon>Methanomassiliicoccaceae</taxon>
        <taxon>Candidatus Methanoplasma</taxon>
    </lineage>
</organism>
<dbReference type="PROSITE" id="PS50890">
    <property type="entry name" value="PUA"/>
    <property type="match status" value="1"/>
</dbReference>
<feature type="domain" description="4Fe-4S ferredoxin-type" evidence="1">
    <location>
        <begin position="569"/>
        <end position="598"/>
    </location>
</feature>
<dbReference type="InterPro" id="IPR017896">
    <property type="entry name" value="4Fe4S_Fe-S-bd"/>
</dbReference>
<dbReference type="KEGG" id="mear:Mpt1_c09040"/>
<accession>A0A0A7LC63</accession>
<evidence type="ECO:0000259" key="1">
    <source>
        <dbReference type="PROSITE" id="PS51379"/>
    </source>
</evidence>
<dbReference type="Gene3D" id="3.30.70.20">
    <property type="match status" value="1"/>
</dbReference>
<dbReference type="EMBL" id="CP010070">
    <property type="protein sequence ID" value="AIZ56780.1"/>
    <property type="molecule type" value="Genomic_DNA"/>
</dbReference>
<proteinExistence type="predicted"/>
<dbReference type="InterPro" id="IPR002500">
    <property type="entry name" value="PAPS_reduct_dom"/>
</dbReference>
<dbReference type="Proteomes" id="UP000030787">
    <property type="component" value="Chromosome"/>
</dbReference>
<dbReference type="SUPFAM" id="SSF52402">
    <property type="entry name" value="Adenine nucleotide alpha hydrolases-like"/>
    <property type="match status" value="1"/>
</dbReference>
<gene>
    <name evidence="2" type="ORF">Mpt1_c09040</name>
</gene>
<dbReference type="InterPro" id="IPR017900">
    <property type="entry name" value="4Fe4S_Fe_S_CS"/>
</dbReference>
<name>A0A0A7LC63_9ARCH</name>
<dbReference type="Pfam" id="PF01507">
    <property type="entry name" value="PAPS_reduct"/>
    <property type="match status" value="1"/>
</dbReference>
<protein>
    <submittedName>
        <fullName evidence="2">Ferredoxin</fullName>
    </submittedName>
</protein>
<dbReference type="AlphaFoldDB" id="A0A0A7LC63"/>
<reference evidence="2 3" key="1">
    <citation type="journal article" date="2014" name="Appl. Environ. Microbiol.">
        <title>Comparative Genome Analysis of 'Candidatus Methanoplasma termitum' Indicates a New Mode of Energy Metabolism in the Seventh Order of Methanogens.</title>
        <authorList>
            <person name="Lang K."/>
            <person name="Schuldes J."/>
            <person name="Klingl A."/>
            <person name="Poehlein A."/>
            <person name="Daniel R."/>
            <person name="Brune A."/>
        </authorList>
    </citation>
    <scope>NUCLEOTIDE SEQUENCE [LARGE SCALE GENOMIC DNA]</scope>
    <source>
        <strain evidence="3">Mpt1</strain>
    </source>
</reference>
<dbReference type="OrthoDB" id="5817at2157"/>
<dbReference type="InterPro" id="IPR014729">
    <property type="entry name" value="Rossmann-like_a/b/a_fold"/>
</dbReference>
<dbReference type="SUPFAM" id="SSF54862">
    <property type="entry name" value="4Fe-4S ferredoxins"/>
    <property type="match status" value="1"/>
</dbReference>
<dbReference type="PANTHER" id="PTHR43196:SF2">
    <property type="entry name" value="PHOSPHOADENOSINE PHOSPHOSULFATE REDUCTASE"/>
    <property type="match status" value="1"/>
</dbReference>
<evidence type="ECO:0000313" key="3">
    <source>
        <dbReference type="Proteomes" id="UP000030787"/>
    </source>
</evidence>
<sequence length="628" mass="69315">MARNIAHGKVEGRWCDGCGTLILGKKCSFCGSAGRGFETNSPGDIRPCMGDSIGVVKELFRRSFGTDEPLSGRMIFFNKIPGEDRADEIIAHGEVIGAVRFDPRDSMLHLELRQAGADIFAVPATKNIVDIKGSGHLKGKVIAGAEVLEVTGDFSAGDPIIVRKGKKVGPGTALADSRDVRSSERAVRVKDLDPTECRPISPTSGREEFVRSNKEHLKSLEMNAVSDIKSFVSKKDAPVTVSFSGGKDSLAAYGVASKAVKEITLLFIDTGLEFPETSEYVEEFASENNLKLLKASAGNAFWENVDIFGPPAKDFRWCCKVCKLGPITDLISKEFPKGTITVEGNRMLESFARSDIGFVSKNPFVPNQTNLNPVRAWSAAEIWGYIWMKGLRYNPLYDRDFERIGCYLCASCLASEWKNTERLHPEMYGGWQEYLHKHADSKGLPSEYADIGFWRWKVLPPKMIQIANEMSLDLRPKRETGPAVKMMKGASPCTAGGFSMEAVIDVPAKRDFSFVEDSLSVIGEVKYSPEFEIALLKVKRGRSKLFGGGQISVTAETMKEAERLFERTAKALIRAEMCTECGICAKGCPKKAITINGGFRVDQKKCIRCGKCERSCMVMHYYDKIRSA</sequence>
<dbReference type="RefSeq" id="WP_048112557.1">
    <property type="nucleotide sequence ID" value="NZ_CP010070.1"/>
</dbReference>
<keyword evidence="3" id="KW-1185">Reference proteome</keyword>
<dbReference type="PANTHER" id="PTHR43196">
    <property type="entry name" value="SULFATE ADENYLYLTRANSFERASE SUBUNIT 2"/>
    <property type="match status" value="1"/>
</dbReference>
<feature type="domain" description="4Fe-4S ferredoxin-type" evidence="1">
    <location>
        <begin position="599"/>
        <end position="616"/>
    </location>
</feature>
<dbReference type="HOGENOM" id="CLU_026622_0_0_2"/>
<dbReference type="InterPro" id="IPR050128">
    <property type="entry name" value="Sulfate_adenylyltrnsfr_sub2"/>
</dbReference>
<dbReference type="STRING" id="1577791.Mpt1_c09040"/>
<dbReference type="PROSITE" id="PS51379">
    <property type="entry name" value="4FE4S_FER_2"/>
    <property type="match status" value="2"/>
</dbReference>
<dbReference type="Gene3D" id="3.40.50.620">
    <property type="entry name" value="HUPs"/>
    <property type="match status" value="1"/>
</dbReference>